<feature type="active site" description="Nucleophile" evidence="9">
    <location>
        <position position="31"/>
    </location>
</feature>
<protein>
    <recommendedName>
        <fullName evidence="2 7">Thioredoxin</fullName>
    </recommendedName>
</protein>
<keyword evidence="4" id="KW-0249">Electron transport</keyword>
<evidence type="ECO:0000313" key="11">
    <source>
        <dbReference type="EMBL" id="RXI79769.1"/>
    </source>
</evidence>
<evidence type="ECO:0000256" key="2">
    <source>
        <dbReference type="ARBA" id="ARBA00020570"/>
    </source>
</evidence>
<dbReference type="OrthoDB" id="9790390at2"/>
<dbReference type="CDD" id="cd02947">
    <property type="entry name" value="TRX_family"/>
    <property type="match status" value="1"/>
</dbReference>
<keyword evidence="12" id="KW-1185">Reference proteome</keyword>
<organism evidence="11 12">
    <name type="scientific">Levilactobacillus suantsaii</name>
    <dbReference type="NCBI Taxonomy" id="2292255"/>
    <lineage>
        <taxon>Bacteria</taxon>
        <taxon>Bacillati</taxon>
        <taxon>Bacillota</taxon>
        <taxon>Bacilli</taxon>
        <taxon>Lactobacillales</taxon>
        <taxon>Lactobacillaceae</taxon>
        <taxon>Levilactobacillus</taxon>
    </lineage>
</organism>
<dbReference type="GO" id="GO:0015035">
    <property type="term" value="F:protein-disulfide reductase activity"/>
    <property type="evidence" value="ECO:0007669"/>
    <property type="project" value="UniProtKB-UniRule"/>
</dbReference>
<dbReference type="InterPro" id="IPR013766">
    <property type="entry name" value="Thioredoxin_domain"/>
</dbReference>
<dbReference type="NCBIfam" id="TIGR01068">
    <property type="entry name" value="thioredoxin"/>
    <property type="match status" value="1"/>
</dbReference>
<evidence type="ECO:0000256" key="3">
    <source>
        <dbReference type="ARBA" id="ARBA00022448"/>
    </source>
</evidence>
<dbReference type="GO" id="GO:0005829">
    <property type="term" value="C:cytosol"/>
    <property type="evidence" value="ECO:0007669"/>
    <property type="project" value="TreeGrafter"/>
</dbReference>
<dbReference type="PRINTS" id="PR00421">
    <property type="entry name" value="THIOREDOXIN"/>
</dbReference>
<accession>A0A4Q0VL51</accession>
<evidence type="ECO:0000256" key="10">
    <source>
        <dbReference type="PIRSR" id="PIRSR000077-4"/>
    </source>
</evidence>
<dbReference type="PROSITE" id="PS00194">
    <property type="entry name" value="THIOREDOXIN_1"/>
    <property type="match status" value="1"/>
</dbReference>
<dbReference type="PANTHER" id="PTHR45663">
    <property type="entry name" value="GEO12009P1"/>
    <property type="match status" value="1"/>
</dbReference>
<evidence type="ECO:0000313" key="12">
    <source>
        <dbReference type="Proteomes" id="UP000290602"/>
    </source>
</evidence>
<dbReference type="EMBL" id="QXIL01000002">
    <property type="protein sequence ID" value="RXI79769.1"/>
    <property type="molecule type" value="Genomic_DNA"/>
</dbReference>
<feature type="active site" description="Nucleophile" evidence="9">
    <location>
        <position position="28"/>
    </location>
</feature>
<feature type="site" description="Deprotonates C-terminal active site Cys" evidence="9">
    <location>
        <position position="22"/>
    </location>
</feature>
<dbReference type="Proteomes" id="UP000290602">
    <property type="component" value="Unassembled WGS sequence"/>
</dbReference>
<comment type="similarity">
    <text evidence="1 8">Belongs to the thioredoxin family.</text>
</comment>
<dbReference type="FunFam" id="3.40.30.10:FF:000001">
    <property type="entry name" value="Thioredoxin"/>
    <property type="match status" value="1"/>
</dbReference>
<evidence type="ECO:0000256" key="5">
    <source>
        <dbReference type="ARBA" id="ARBA00023157"/>
    </source>
</evidence>
<evidence type="ECO:0000256" key="4">
    <source>
        <dbReference type="ARBA" id="ARBA00022982"/>
    </source>
</evidence>
<comment type="caution">
    <text evidence="11">The sequence shown here is derived from an EMBL/GenBank/DDBJ whole genome shotgun (WGS) entry which is preliminary data.</text>
</comment>
<dbReference type="GO" id="GO:0045454">
    <property type="term" value="P:cell redox homeostasis"/>
    <property type="evidence" value="ECO:0007669"/>
    <property type="project" value="TreeGrafter"/>
</dbReference>
<dbReference type="PROSITE" id="PS51352">
    <property type="entry name" value="THIOREDOXIN_2"/>
    <property type="match status" value="1"/>
</dbReference>
<dbReference type="InterPro" id="IPR036249">
    <property type="entry name" value="Thioredoxin-like_sf"/>
</dbReference>
<evidence type="ECO:0000256" key="6">
    <source>
        <dbReference type="ARBA" id="ARBA00023284"/>
    </source>
</evidence>
<keyword evidence="3" id="KW-0813">Transport</keyword>
<dbReference type="PANTHER" id="PTHR45663:SF11">
    <property type="entry name" value="GEO12009P1"/>
    <property type="match status" value="1"/>
</dbReference>
<proteinExistence type="inferred from homology"/>
<reference evidence="11 12" key="1">
    <citation type="submission" date="2018-08" db="EMBL/GenBank/DDBJ databases">
        <title>Lactobacillus suantsai sp. nov., isolated from traditional fermented suan-tsai in Taiwan.</title>
        <authorList>
            <person name="Huang C.-H."/>
        </authorList>
    </citation>
    <scope>NUCLEOTIDE SEQUENCE [LARGE SCALE GENOMIC DNA]</scope>
    <source>
        <strain evidence="11 12">BCRC 12945</strain>
    </source>
</reference>
<dbReference type="SUPFAM" id="SSF52833">
    <property type="entry name" value="Thioredoxin-like"/>
    <property type="match status" value="1"/>
</dbReference>
<dbReference type="AlphaFoldDB" id="A0A4Q0VL51"/>
<dbReference type="InterPro" id="IPR017937">
    <property type="entry name" value="Thioredoxin_CS"/>
</dbReference>
<keyword evidence="6 10" id="KW-0676">Redox-active center</keyword>
<gene>
    <name evidence="11" type="primary">trxA</name>
    <name evidence="11" type="ORF">DXH47_01145</name>
</gene>
<dbReference type="Pfam" id="PF00085">
    <property type="entry name" value="Thioredoxin"/>
    <property type="match status" value="1"/>
</dbReference>
<evidence type="ECO:0000256" key="8">
    <source>
        <dbReference type="PIRNR" id="PIRNR000077"/>
    </source>
</evidence>
<feature type="site" description="Contributes to redox potential value" evidence="9">
    <location>
        <position position="30"/>
    </location>
</feature>
<dbReference type="RefSeq" id="WP_129031257.1">
    <property type="nucleotide sequence ID" value="NZ_CP059603.1"/>
</dbReference>
<dbReference type="InterPro" id="IPR005746">
    <property type="entry name" value="Thioredoxin"/>
</dbReference>
<dbReference type="Gene3D" id="3.40.30.10">
    <property type="entry name" value="Glutaredoxin"/>
    <property type="match status" value="1"/>
</dbReference>
<evidence type="ECO:0000256" key="1">
    <source>
        <dbReference type="ARBA" id="ARBA00008987"/>
    </source>
</evidence>
<dbReference type="PIRSF" id="PIRSF000077">
    <property type="entry name" value="Thioredoxin"/>
    <property type="match status" value="1"/>
</dbReference>
<sequence length="105" mass="11750">MVTETTDKTFEEDTAKGVTLTDFWATWCGPCRMQSPVVEQLSEEMGDQVTFTKMDVDANPNTPQNFGIMSIPTLLVKKDGEAVDSIVGYHSKEQLKKILDQYVEA</sequence>
<feature type="site" description="Contributes to redox potential value" evidence="9">
    <location>
        <position position="29"/>
    </location>
</feature>
<evidence type="ECO:0000256" key="7">
    <source>
        <dbReference type="NCBIfam" id="TIGR01068"/>
    </source>
</evidence>
<keyword evidence="5 10" id="KW-1015">Disulfide bond</keyword>
<evidence type="ECO:0000256" key="9">
    <source>
        <dbReference type="PIRSR" id="PIRSR000077-1"/>
    </source>
</evidence>
<name>A0A4Q0VL51_9LACO</name>
<feature type="disulfide bond" description="Redox-active" evidence="10">
    <location>
        <begin position="28"/>
        <end position="31"/>
    </location>
</feature>